<dbReference type="PANTHER" id="PTHR31639:SF42">
    <property type="entry name" value="OS02G0160200 PROTEIN"/>
    <property type="match status" value="1"/>
</dbReference>
<dbReference type="InterPro" id="IPR036047">
    <property type="entry name" value="F-box-like_dom_sf"/>
</dbReference>
<dbReference type="PROSITE" id="PS50181">
    <property type="entry name" value="FBOX"/>
    <property type="match status" value="1"/>
</dbReference>
<accession>A0A022RSP2</accession>
<dbReference type="AlphaFoldDB" id="A0A022RSP2"/>
<feature type="domain" description="F-box" evidence="1">
    <location>
        <begin position="5"/>
        <end position="41"/>
    </location>
</feature>
<dbReference type="Pfam" id="PF24758">
    <property type="entry name" value="LRR_At5g56370"/>
    <property type="match status" value="1"/>
</dbReference>
<dbReference type="InterPro" id="IPR032675">
    <property type="entry name" value="LRR_dom_sf"/>
</dbReference>
<name>A0A022RSP2_ERYGU</name>
<protein>
    <recommendedName>
        <fullName evidence="1">F-box domain-containing protein</fullName>
    </recommendedName>
</protein>
<dbReference type="InterPro" id="IPR053781">
    <property type="entry name" value="F-box_AtFBL13-like"/>
</dbReference>
<proteinExistence type="predicted"/>
<dbReference type="CDD" id="cd22160">
    <property type="entry name" value="F-box_AtFBL13-like"/>
    <property type="match status" value="1"/>
</dbReference>
<reference evidence="2 3" key="1">
    <citation type="journal article" date="2013" name="Proc. Natl. Acad. Sci. U.S.A.">
        <title>Fine-scale variation in meiotic recombination in Mimulus inferred from population shotgun sequencing.</title>
        <authorList>
            <person name="Hellsten U."/>
            <person name="Wright K.M."/>
            <person name="Jenkins J."/>
            <person name="Shu S."/>
            <person name="Yuan Y."/>
            <person name="Wessler S.R."/>
            <person name="Schmutz J."/>
            <person name="Willis J.H."/>
            <person name="Rokhsar D.S."/>
        </authorList>
    </citation>
    <scope>NUCLEOTIDE SEQUENCE [LARGE SCALE GENOMIC DNA]</scope>
    <source>
        <strain evidence="3">cv. DUN x IM62</strain>
    </source>
</reference>
<sequence>MVKKMDRISELPKDVLRKILYFLSQEEAARTSILSKPWRYIWCTRPNLDFSYAPPPREGNNSHGGVRNKINKDEFLSIVDNALRRCHDQNVCVEEFRLSTSLGDLDHESVSFLEKWAELLSNMGTKKFDLSLLSDHAPGRVELPPVVFGSESLQRLHVERFVLDEKAIERLVPLKHLKSLSLQEIVIQDEVVFGKIIANCPLIENLDVQGLVTSNIIKVDDLRNLKKLKFHSDVLRIRVFIDAPKLVYFEYTEKFVPSIYIATASEEWKSSVNLWYKPSNDPPSLFFPRLKELLESLSQSKIYLNLTRAMHYNNEPYVIPENIQNGCDGDKYVAVESLNFFLCLPSFRYILNGFFGICRPRYVVGESRYCGDWDWKTGVTECLWKILIVERESQEEWFRDLEEARLEIC</sequence>
<organism evidence="2 3">
    <name type="scientific">Erythranthe guttata</name>
    <name type="common">Yellow monkey flower</name>
    <name type="synonym">Mimulus guttatus</name>
    <dbReference type="NCBI Taxonomy" id="4155"/>
    <lineage>
        <taxon>Eukaryota</taxon>
        <taxon>Viridiplantae</taxon>
        <taxon>Streptophyta</taxon>
        <taxon>Embryophyta</taxon>
        <taxon>Tracheophyta</taxon>
        <taxon>Spermatophyta</taxon>
        <taxon>Magnoliopsida</taxon>
        <taxon>eudicotyledons</taxon>
        <taxon>Gunneridae</taxon>
        <taxon>Pentapetalae</taxon>
        <taxon>asterids</taxon>
        <taxon>lamiids</taxon>
        <taxon>Lamiales</taxon>
        <taxon>Phrymaceae</taxon>
        <taxon>Erythranthe</taxon>
    </lineage>
</organism>
<dbReference type="Pfam" id="PF00646">
    <property type="entry name" value="F-box"/>
    <property type="match status" value="1"/>
</dbReference>
<dbReference type="InterPro" id="IPR055411">
    <property type="entry name" value="LRR_FXL15/At3g58940/PEG3-like"/>
</dbReference>
<dbReference type="STRING" id="4155.A0A022RSP2"/>
<dbReference type="Proteomes" id="UP000030748">
    <property type="component" value="Unassembled WGS sequence"/>
</dbReference>
<evidence type="ECO:0000313" key="2">
    <source>
        <dbReference type="EMBL" id="EYU42996.1"/>
    </source>
</evidence>
<dbReference type="SUPFAM" id="SSF81383">
    <property type="entry name" value="F-box domain"/>
    <property type="match status" value="1"/>
</dbReference>
<dbReference type="PANTHER" id="PTHR31639">
    <property type="entry name" value="F-BOX PROTEIN-LIKE"/>
    <property type="match status" value="1"/>
</dbReference>
<feature type="non-terminal residue" evidence="2">
    <location>
        <position position="409"/>
    </location>
</feature>
<evidence type="ECO:0000313" key="3">
    <source>
        <dbReference type="Proteomes" id="UP000030748"/>
    </source>
</evidence>
<dbReference type="EMBL" id="KI630271">
    <property type="protein sequence ID" value="EYU42996.1"/>
    <property type="molecule type" value="Genomic_DNA"/>
</dbReference>
<gene>
    <name evidence="2" type="ORF">MIMGU_mgv1a026224mg</name>
</gene>
<dbReference type="InterPro" id="IPR001810">
    <property type="entry name" value="F-box_dom"/>
</dbReference>
<dbReference type="Gene3D" id="3.80.10.10">
    <property type="entry name" value="Ribonuclease Inhibitor"/>
    <property type="match status" value="1"/>
</dbReference>
<evidence type="ECO:0000259" key="1">
    <source>
        <dbReference type="PROSITE" id="PS50181"/>
    </source>
</evidence>
<keyword evidence="3" id="KW-1185">Reference proteome</keyword>
<dbReference type="SUPFAM" id="SSF52047">
    <property type="entry name" value="RNI-like"/>
    <property type="match status" value="1"/>
</dbReference>